<protein>
    <submittedName>
        <fullName evidence="2">Uncharacterized protein</fullName>
    </submittedName>
</protein>
<evidence type="ECO:0000313" key="3">
    <source>
        <dbReference type="Proteomes" id="UP000000763"/>
    </source>
</evidence>
<name>Q9FRD0_ORYSJ</name>
<gene>
    <name evidence="2" type="primary">OSJNBa0013M12.20</name>
</gene>
<proteinExistence type="predicted"/>
<dbReference type="Proteomes" id="UP000000763">
    <property type="component" value="Chromosome 3"/>
</dbReference>
<feature type="region of interest" description="Disordered" evidence="1">
    <location>
        <begin position="40"/>
        <end position="67"/>
    </location>
</feature>
<evidence type="ECO:0000313" key="2">
    <source>
        <dbReference type="EMBL" id="AAG46126.2"/>
    </source>
</evidence>
<sequence length="186" mass="19397">MRRRWAALRRALDSAGGRTQLGAVGRRQAVAEAARGHWLALSDGGGGEQDEEDAPVKGGGGATAAPLPLLHLDPVSSIRGKATARPPPWAPSAHAASPCAKLAAHPSAELVARGRGWGEDVVGGGGRGGKEGAKTTKSRCPVAKFAVVETFTAEHMATGCRDRKVRSEDVRLLLYLGASSPRFFFI</sequence>
<accession>Q9FRD0</accession>
<evidence type="ECO:0000256" key="1">
    <source>
        <dbReference type="SAM" id="MobiDB-lite"/>
    </source>
</evidence>
<reference evidence="3" key="2">
    <citation type="journal article" date="2008" name="Nucleic Acids Res.">
        <title>The rice annotation project database (RAP-DB): 2008 update.</title>
        <authorList>
            <consortium name="The rice annotation project (RAP)"/>
        </authorList>
    </citation>
    <scope>GENOME REANNOTATION</scope>
    <source>
        <strain evidence="3">cv. Nipponbare</strain>
    </source>
</reference>
<organism evidence="2 3">
    <name type="scientific">Oryza sativa subsp. japonica</name>
    <name type="common">Rice</name>
    <dbReference type="NCBI Taxonomy" id="39947"/>
    <lineage>
        <taxon>Eukaryota</taxon>
        <taxon>Viridiplantae</taxon>
        <taxon>Streptophyta</taxon>
        <taxon>Embryophyta</taxon>
        <taxon>Tracheophyta</taxon>
        <taxon>Spermatophyta</taxon>
        <taxon>Magnoliopsida</taxon>
        <taxon>Liliopsida</taxon>
        <taxon>Poales</taxon>
        <taxon>Poaceae</taxon>
        <taxon>BOP clade</taxon>
        <taxon>Oryzoideae</taxon>
        <taxon>Oryzeae</taxon>
        <taxon>Oryzinae</taxon>
        <taxon>Oryza</taxon>
        <taxon>Oryza sativa</taxon>
    </lineage>
</organism>
<dbReference type="AlphaFoldDB" id="Q9FRD0"/>
<dbReference type="EMBL" id="AC082644">
    <property type="protein sequence ID" value="AAG46126.2"/>
    <property type="molecule type" value="Genomic_DNA"/>
</dbReference>
<reference evidence="3" key="1">
    <citation type="journal article" date="2005" name="Nature">
        <title>The map-based sequence of the rice genome.</title>
        <authorList>
            <consortium name="International rice genome sequencing project (IRGSP)"/>
            <person name="Matsumoto T."/>
            <person name="Wu J."/>
            <person name="Kanamori H."/>
            <person name="Katayose Y."/>
            <person name="Fujisawa M."/>
            <person name="Namiki N."/>
            <person name="Mizuno H."/>
            <person name="Yamamoto K."/>
            <person name="Antonio B.A."/>
            <person name="Baba T."/>
            <person name="Sakata K."/>
            <person name="Nagamura Y."/>
            <person name="Aoki H."/>
            <person name="Arikawa K."/>
            <person name="Arita K."/>
            <person name="Bito T."/>
            <person name="Chiden Y."/>
            <person name="Fujitsuka N."/>
            <person name="Fukunaka R."/>
            <person name="Hamada M."/>
            <person name="Harada C."/>
            <person name="Hayashi A."/>
            <person name="Hijishita S."/>
            <person name="Honda M."/>
            <person name="Hosokawa S."/>
            <person name="Ichikawa Y."/>
            <person name="Idonuma A."/>
            <person name="Iijima M."/>
            <person name="Ikeda M."/>
            <person name="Ikeno M."/>
            <person name="Ito K."/>
            <person name="Ito S."/>
            <person name="Ito T."/>
            <person name="Ito Y."/>
            <person name="Ito Y."/>
            <person name="Iwabuchi A."/>
            <person name="Kamiya K."/>
            <person name="Karasawa W."/>
            <person name="Kurita K."/>
            <person name="Katagiri S."/>
            <person name="Kikuta A."/>
            <person name="Kobayashi H."/>
            <person name="Kobayashi N."/>
            <person name="Machita K."/>
            <person name="Maehara T."/>
            <person name="Masukawa M."/>
            <person name="Mizubayashi T."/>
            <person name="Mukai Y."/>
            <person name="Nagasaki H."/>
            <person name="Nagata Y."/>
            <person name="Naito S."/>
            <person name="Nakashima M."/>
            <person name="Nakama Y."/>
            <person name="Nakamichi Y."/>
            <person name="Nakamura M."/>
            <person name="Meguro A."/>
            <person name="Negishi M."/>
            <person name="Ohta I."/>
            <person name="Ohta T."/>
            <person name="Okamoto M."/>
            <person name="Ono N."/>
            <person name="Saji S."/>
            <person name="Sakaguchi M."/>
            <person name="Sakai K."/>
            <person name="Shibata M."/>
            <person name="Shimokawa T."/>
            <person name="Song J."/>
            <person name="Takazaki Y."/>
            <person name="Terasawa K."/>
            <person name="Tsugane M."/>
            <person name="Tsuji K."/>
            <person name="Ueda S."/>
            <person name="Waki K."/>
            <person name="Yamagata H."/>
            <person name="Yamamoto M."/>
            <person name="Yamamoto S."/>
            <person name="Yamane H."/>
            <person name="Yoshiki S."/>
            <person name="Yoshihara R."/>
            <person name="Yukawa K."/>
            <person name="Zhong H."/>
            <person name="Yano M."/>
            <person name="Yuan Q."/>
            <person name="Ouyang S."/>
            <person name="Liu J."/>
            <person name="Jones K.M."/>
            <person name="Gansberger K."/>
            <person name="Moffat K."/>
            <person name="Hill J."/>
            <person name="Bera J."/>
            <person name="Fadrosh D."/>
            <person name="Jin S."/>
            <person name="Johri S."/>
            <person name="Kim M."/>
            <person name="Overton L."/>
            <person name="Reardon M."/>
            <person name="Tsitrin T."/>
            <person name="Vuong H."/>
            <person name="Weaver B."/>
            <person name="Ciecko A."/>
            <person name="Tallon L."/>
            <person name="Jackson J."/>
            <person name="Pai G."/>
            <person name="Aken S.V."/>
            <person name="Utterback T."/>
            <person name="Reidmuller S."/>
            <person name="Feldblyum T."/>
            <person name="Hsiao J."/>
            <person name="Zismann V."/>
            <person name="Iobst S."/>
            <person name="de Vazeille A.R."/>
            <person name="Buell C.R."/>
            <person name="Ying K."/>
            <person name="Li Y."/>
            <person name="Lu T."/>
            <person name="Huang Y."/>
            <person name="Zhao Q."/>
            <person name="Feng Q."/>
            <person name="Zhang L."/>
            <person name="Zhu J."/>
            <person name="Weng Q."/>
            <person name="Mu J."/>
            <person name="Lu Y."/>
            <person name="Fan D."/>
            <person name="Liu Y."/>
            <person name="Guan J."/>
            <person name="Zhang Y."/>
            <person name="Yu S."/>
            <person name="Liu X."/>
            <person name="Zhang Y."/>
            <person name="Hong G."/>
            <person name="Han B."/>
            <person name="Choisne N."/>
            <person name="Demange N."/>
            <person name="Orjeda G."/>
            <person name="Samain S."/>
            <person name="Cattolico L."/>
            <person name="Pelletier E."/>
            <person name="Couloux A."/>
            <person name="Segurens B."/>
            <person name="Wincker P."/>
            <person name="D'Hont A."/>
            <person name="Scarpelli C."/>
            <person name="Weissenbach J."/>
            <person name="Salanoubat M."/>
            <person name="Quetier F."/>
            <person name="Yu Y."/>
            <person name="Kim H.R."/>
            <person name="Rambo T."/>
            <person name="Currie J."/>
            <person name="Collura K."/>
            <person name="Luo M."/>
            <person name="Yang T."/>
            <person name="Ammiraju J.S.S."/>
            <person name="Engler F."/>
            <person name="Soderlund C."/>
            <person name="Wing R.A."/>
            <person name="Palmer L.E."/>
            <person name="de la Bastide M."/>
            <person name="Spiegel L."/>
            <person name="Nascimento L."/>
            <person name="Zutavern T."/>
            <person name="O'Shaughnessy A."/>
            <person name="Dike S."/>
            <person name="Dedhia N."/>
            <person name="Preston R."/>
            <person name="Balija V."/>
            <person name="McCombie W.R."/>
            <person name="Chow T."/>
            <person name="Chen H."/>
            <person name="Chung M."/>
            <person name="Chen C."/>
            <person name="Shaw J."/>
            <person name="Wu H."/>
            <person name="Hsiao K."/>
            <person name="Chao Y."/>
            <person name="Chu M."/>
            <person name="Cheng C."/>
            <person name="Hour A."/>
            <person name="Lee P."/>
            <person name="Lin S."/>
            <person name="Lin Y."/>
            <person name="Liou J."/>
            <person name="Liu S."/>
            <person name="Hsing Y."/>
            <person name="Raghuvanshi S."/>
            <person name="Mohanty A."/>
            <person name="Bharti A.K."/>
            <person name="Gaur A."/>
            <person name="Gupta V."/>
            <person name="Kumar D."/>
            <person name="Ravi V."/>
            <person name="Vij S."/>
            <person name="Kapur A."/>
            <person name="Khurana P."/>
            <person name="Khurana P."/>
            <person name="Khurana J.P."/>
            <person name="Tyagi A.K."/>
            <person name="Gaikwad K."/>
            <person name="Singh A."/>
            <person name="Dalal V."/>
            <person name="Srivastava S."/>
            <person name="Dixit A."/>
            <person name="Pal A.K."/>
            <person name="Ghazi I.A."/>
            <person name="Yadav M."/>
            <person name="Pandit A."/>
            <person name="Bhargava A."/>
            <person name="Sureshbabu K."/>
            <person name="Batra K."/>
            <person name="Sharma T.R."/>
            <person name="Mohapatra T."/>
            <person name="Singh N.K."/>
            <person name="Messing J."/>
            <person name="Nelson A.B."/>
            <person name="Fuks G."/>
            <person name="Kavchok S."/>
            <person name="Keizer G."/>
            <person name="Linton E."/>
            <person name="Llaca V."/>
            <person name="Song R."/>
            <person name="Tanyolac B."/>
            <person name="Young S."/>
            <person name="Ho-Il K."/>
            <person name="Hahn J.H."/>
            <person name="Sangsakoo G."/>
            <person name="Vanavichit A."/>
            <person name="de Mattos Luiz.A.T."/>
            <person name="Zimmer P.D."/>
            <person name="Malone G."/>
            <person name="Dellagostin O."/>
            <person name="de Oliveira A.C."/>
            <person name="Bevan M."/>
            <person name="Bancroft I."/>
            <person name="Minx P."/>
            <person name="Cordum H."/>
            <person name="Wilson R."/>
            <person name="Cheng Z."/>
            <person name="Jin W."/>
            <person name="Jiang J."/>
            <person name="Leong S.A."/>
            <person name="Iwama H."/>
            <person name="Gojobori T."/>
            <person name="Itoh T."/>
            <person name="Niimura Y."/>
            <person name="Fujii Y."/>
            <person name="Habara T."/>
            <person name="Sakai H."/>
            <person name="Sato Y."/>
            <person name="Wilson G."/>
            <person name="Kumar K."/>
            <person name="McCouch S."/>
            <person name="Juretic N."/>
            <person name="Hoen D."/>
            <person name="Wright S."/>
            <person name="Bruskiewich R."/>
            <person name="Bureau T."/>
            <person name="Miyao A."/>
            <person name="Hirochika H."/>
            <person name="Nishikawa T."/>
            <person name="Kadowaki K."/>
            <person name="Sugiura M."/>
            <person name="Burr B."/>
            <person name="Sasaki T."/>
        </authorList>
    </citation>
    <scope>NUCLEOTIDE SEQUENCE [LARGE SCALE GENOMIC DNA]</scope>
    <source>
        <strain evidence="3">cv. Nipponbare</strain>
    </source>
</reference>